<name>A0A8G1VP02_9EURO</name>
<keyword evidence="9" id="KW-0539">Nucleus</keyword>
<sequence length="719" mass="81340">MKPASKHFCCTICQRGFTRIDHLKRHQLRRTFQHLSPSFLHLGPLRARVWLILQCSSCANFNLVRQIPVSALIHAFSATSPLRVVITYAITTRTVPSAAIKRSLRQVKEAEGDMPCTSMKLRCDGLSPCSSCQKRNLRCNNERKQTADNLELVSGSASVERENYGASSDRGSIKFLLNGGTDSFTEEFLLPPRSDRTRGLEYHNQKGRQDAGQSMLNFRTGDPSDYAPAFVESDPASLSFFQDTFLDFFNGPFGNVNKIVGDSYAGGANFPAMVPPIPDPGLAFAPQPTYEPEEPYAAGLYQAILARAWSVPLDTQAQERLSTYLSFLLTPARIDKFVRMYLEYWQPSCAMVHLASLNVNTVALPLLAALVFMGATYTTDEQEKHAAKQVMDFVELYIFSSETFSPENEVALAFSGRRMFDGGNNDWIQFQNLQAGFIMVIAQYWSGSPTARNRAMENRFSEVIKVARRMSLPKCRHNQHQAVSEFQWIQTESRIRTMSIILLLDCAFSFFQNYPCRLSHLEVECDFPCAESLFALEHPYSDRHFQASRGITILEAFHNLFEEDPKDTMPSTPDSSASGSMASLTVLDMFILIHVLYTFINSHMSLLGPILRKTQNSHPKHLFSFDPPEKSQSRAIPDDLMLAHIRVALARWREHWMTLSNTLSSGEWASMGFFKNGYNFWLVSQLLITKKKSVDVVMQMEVNCEDKLQKLKVLLDEND</sequence>
<dbReference type="RefSeq" id="XP_025517044.1">
    <property type="nucleotide sequence ID" value="XM_025655027.1"/>
</dbReference>
<dbReference type="InterPro" id="IPR013087">
    <property type="entry name" value="Znf_C2H2_type"/>
</dbReference>
<dbReference type="GeneID" id="37158429"/>
<dbReference type="PANTHER" id="PTHR40626">
    <property type="entry name" value="MIP31509P"/>
    <property type="match status" value="1"/>
</dbReference>
<dbReference type="GO" id="GO:0008270">
    <property type="term" value="F:zinc ion binding"/>
    <property type="evidence" value="ECO:0007669"/>
    <property type="project" value="UniProtKB-KW"/>
</dbReference>
<feature type="domain" description="C2H2-type" evidence="11">
    <location>
        <begin position="8"/>
        <end position="34"/>
    </location>
</feature>
<keyword evidence="13" id="KW-1185">Reference proteome</keyword>
<evidence type="ECO:0000313" key="12">
    <source>
        <dbReference type="EMBL" id="RAH59122.1"/>
    </source>
</evidence>
<dbReference type="GO" id="GO:0000785">
    <property type="term" value="C:chromatin"/>
    <property type="evidence" value="ECO:0007669"/>
    <property type="project" value="TreeGrafter"/>
</dbReference>
<keyword evidence="4 10" id="KW-0863">Zinc-finger</keyword>
<dbReference type="InterPro" id="IPR001138">
    <property type="entry name" value="Zn2Cys6_DnaBD"/>
</dbReference>
<dbReference type="GO" id="GO:0005634">
    <property type="term" value="C:nucleus"/>
    <property type="evidence" value="ECO:0007669"/>
    <property type="project" value="UniProtKB-SubCell"/>
</dbReference>
<gene>
    <name evidence="12" type="ORF">BO85DRAFT_261219</name>
</gene>
<keyword evidence="7" id="KW-0238">DNA-binding</keyword>
<dbReference type="CDD" id="cd12148">
    <property type="entry name" value="fungal_TF_MHR"/>
    <property type="match status" value="1"/>
</dbReference>
<evidence type="ECO:0000256" key="8">
    <source>
        <dbReference type="ARBA" id="ARBA00023163"/>
    </source>
</evidence>
<evidence type="ECO:0000256" key="4">
    <source>
        <dbReference type="ARBA" id="ARBA00022771"/>
    </source>
</evidence>
<dbReference type="Proteomes" id="UP000249526">
    <property type="component" value="Unassembled WGS sequence"/>
</dbReference>
<proteinExistence type="predicted"/>
<dbReference type="GO" id="GO:0009893">
    <property type="term" value="P:positive regulation of metabolic process"/>
    <property type="evidence" value="ECO:0007669"/>
    <property type="project" value="UniProtKB-ARBA"/>
</dbReference>
<keyword evidence="6" id="KW-0805">Transcription regulation</keyword>
<evidence type="ECO:0000259" key="11">
    <source>
        <dbReference type="PROSITE" id="PS50157"/>
    </source>
</evidence>
<keyword evidence="8" id="KW-0804">Transcription</keyword>
<dbReference type="EMBL" id="KZ825059">
    <property type="protein sequence ID" value="RAH59122.1"/>
    <property type="molecule type" value="Genomic_DNA"/>
</dbReference>
<keyword evidence="5" id="KW-0862">Zinc</keyword>
<keyword evidence="3" id="KW-0677">Repeat</keyword>
<evidence type="ECO:0000256" key="7">
    <source>
        <dbReference type="ARBA" id="ARBA00023125"/>
    </source>
</evidence>
<dbReference type="InterPro" id="IPR036864">
    <property type="entry name" value="Zn2-C6_fun-type_DNA-bd_sf"/>
</dbReference>
<evidence type="ECO:0000256" key="10">
    <source>
        <dbReference type="PROSITE-ProRule" id="PRU00042"/>
    </source>
</evidence>
<dbReference type="PANTHER" id="PTHR40626:SF8">
    <property type="entry name" value="C2H2 FINGER DOMAIN TRANSCRIPTION FACTOR (EUROFUNG)-RELATED"/>
    <property type="match status" value="1"/>
</dbReference>
<evidence type="ECO:0000256" key="9">
    <source>
        <dbReference type="ARBA" id="ARBA00023242"/>
    </source>
</evidence>
<dbReference type="AlphaFoldDB" id="A0A8G1VP02"/>
<accession>A0A8G1VP02</accession>
<evidence type="ECO:0000256" key="6">
    <source>
        <dbReference type="ARBA" id="ARBA00023015"/>
    </source>
</evidence>
<evidence type="ECO:0000313" key="13">
    <source>
        <dbReference type="Proteomes" id="UP000249526"/>
    </source>
</evidence>
<comment type="subcellular location">
    <subcellularLocation>
        <location evidence="1">Nucleus</location>
    </subcellularLocation>
</comment>
<evidence type="ECO:0000256" key="3">
    <source>
        <dbReference type="ARBA" id="ARBA00022737"/>
    </source>
</evidence>
<evidence type="ECO:0000256" key="5">
    <source>
        <dbReference type="ARBA" id="ARBA00022833"/>
    </source>
</evidence>
<dbReference type="PROSITE" id="PS50157">
    <property type="entry name" value="ZINC_FINGER_C2H2_2"/>
    <property type="match status" value="1"/>
</dbReference>
<evidence type="ECO:0000256" key="2">
    <source>
        <dbReference type="ARBA" id="ARBA00022723"/>
    </source>
</evidence>
<protein>
    <submittedName>
        <fullName evidence="12">C2H2 finger domain protein</fullName>
    </submittedName>
</protein>
<dbReference type="Pfam" id="PF00172">
    <property type="entry name" value="Zn_clus"/>
    <property type="match status" value="1"/>
</dbReference>
<organism evidence="12 13">
    <name type="scientific">Aspergillus piperis CBS 112811</name>
    <dbReference type="NCBI Taxonomy" id="1448313"/>
    <lineage>
        <taxon>Eukaryota</taxon>
        <taxon>Fungi</taxon>
        <taxon>Dikarya</taxon>
        <taxon>Ascomycota</taxon>
        <taxon>Pezizomycotina</taxon>
        <taxon>Eurotiomycetes</taxon>
        <taxon>Eurotiomycetidae</taxon>
        <taxon>Eurotiales</taxon>
        <taxon>Aspergillaceae</taxon>
        <taxon>Aspergillus</taxon>
        <taxon>Aspergillus subgen. Circumdati</taxon>
    </lineage>
</organism>
<dbReference type="InterPro" id="IPR051059">
    <property type="entry name" value="VerF-like"/>
</dbReference>
<keyword evidence="2" id="KW-0479">Metal-binding</keyword>
<dbReference type="CDD" id="cd00067">
    <property type="entry name" value="GAL4"/>
    <property type="match status" value="1"/>
</dbReference>
<dbReference type="GO" id="GO:0000978">
    <property type="term" value="F:RNA polymerase II cis-regulatory region sequence-specific DNA binding"/>
    <property type="evidence" value="ECO:0007669"/>
    <property type="project" value="InterPro"/>
</dbReference>
<reference evidence="12 13" key="1">
    <citation type="submission" date="2018-02" db="EMBL/GenBank/DDBJ databases">
        <title>The genomes of Aspergillus section Nigri reveals drivers in fungal speciation.</title>
        <authorList>
            <consortium name="DOE Joint Genome Institute"/>
            <person name="Vesth T.C."/>
            <person name="Nybo J."/>
            <person name="Theobald S."/>
            <person name="Brandl J."/>
            <person name="Frisvad J.C."/>
            <person name="Nielsen K.F."/>
            <person name="Lyhne E.K."/>
            <person name="Kogle M.E."/>
            <person name="Kuo A."/>
            <person name="Riley R."/>
            <person name="Clum A."/>
            <person name="Nolan M."/>
            <person name="Lipzen A."/>
            <person name="Salamov A."/>
            <person name="Henrissat B."/>
            <person name="Wiebenga A."/>
            <person name="De vries R.P."/>
            <person name="Grigoriev I.V."/>
            <person name="Mortensen U.H."/>
            <person name="Andersen M.R."/>
            <person name="Baker S.E."/>
        </authorList>
    </citation>
    <scope>NUCLEOTIDE SEQUENCE [LARGE SCALE GENOMIC DNA]</scope>
    <source>
        <strain evidence="12 13">CBS 112811</strain>
    </source>
</reference>
<evidence type="ECO:0000256" key="1">
    <source>
        <dbReference type="ARBA" id="ARBA00004123"/>
    </source>
</evidence>
<dbReference type="GO" id="GO:0000981">
    <property type="term" value="F:DNA-binding transcription factor activity, RNA polymerase II-specific"/>
    <property type="evidence" value="ECO:0007669"/>
    <property type="project" value="InterPro"/>
</dbReference>
<dbReference type="Gene3D" id="4.10.240.10">
    <property type="entry name" value="Zn(2)-C6 fungal-type DNA-binding domain"/>
    <property type="match status" value="1"/>
</dbReference>